<evidence type="ECO:0000313" key="5">
    <source>
        <dbReference type="Proteomes" id="UP000295132"/>
    </source>
</evidence>
<evidence type="ECO:0000256" key="3">
    <source>
        <dbReference type="SAM" id="Phobius"/>
    </source>
</evidence>
<keyword evidence="1" id="KW-0732">Signal</keyword>
<dbReference type="RefSeq" id="WP_133334657.1">
    <property type="nucleotide sequence ID" value="NZ_SMYO01000005.1"/>
</dbReference>
<feature type="transmembrane region" description="Helical" evidence="3">
    <location>
        <begin position="16"/>
        <end position="36"/>
    </location>
</feature>
<evidence type="ECO:0000313" key="4">
    <source>
        <dbReference type="EMBL" id="TDK61791.1"/>
    </source>
</evidence>
<name>A0A4R5VUV1_9BACI</name>
<evidence type="ECO:0000256" key="1">
    <source>
        <dbReference type="ARBA" id="ARBA00022729"/>
    </source>
</evidence>
<dbReference type="Proteomes" id="UP000295132">
    <property type="component" value="Unassembled WGS sequence"/>
</dbReference>
<keyword evidence="3" id="KW-0472">Membrane</keyword>
<keyword evidence="3" id="KW-0812">Transmembrane</keyword>
<dbReference type="AlphaFoldDB" id="A0A4R5VUV1"/>
<protein>
    <submittedName>
        <fullName evidence="4">Uncharacterized protein</fullName>
    </submittedName>
</protein>
<feature type="region of interest" description="Disordered" evidence="2">
    <location>
        <begin position="59"/>
        <end position="90"/>
    </location>
</feature>
<dbReference type="EMBL" id="SMYO01000005">
    <property type="protein sequence ID" value="TDK61791.1"/>
    <property type="molecule type" value="Genomic_DNA"/>
</dbReference>
<keyword evidence="3" id="KW-1133">Transmembrane helix</keyword>
<reference evidence="4 5" key="1">
    <citation type="submission" date="2019-03" db="EMBL/GenBank/DDBJ databases">
        <title>Bacillus niacini sp. nov. a Nicotinate-Metabolizing Mesophile Isolated from Soil.</title>
        <authorList>
            <person name="Zhang G."/>
        </authorList>
    </citation>
    <scope>NUCLEOTIDE SEQUENCE [LARGE SCALE GENOMIC DNA]</scope>
    <source>
        <strain evidence="4 5">WN066</strain>
    </source>
</reference>
<organism evidence="4 5">
    <name type="scientific">Bacillus salipaludis</name>
    <dbReference type="NCBI Taxonomy" id="2547811"/>
    <lineage>
        <taxon>Bacteria</taxon>
        <taxon>Bacillati</taxon>
        <taxon>Bacillota</taxon>
        <taxon>Bacilli</taxon>
        <taxon>Bacillales</taxon>
        <taxon>Bacillaceae</taxon>
        <taxon>Bacillus</taxon>
    </lineage>
</organism>
<gene>
    <name evidence="4" type="ORF">E2K98_12960</name>
</gene>
<proteinExistence type="predicted"/>
<dbReference type="Gene3D" id="2.60.40.1240">
    <property type="match status" value="1"/>
</dbReference>
<accession>A0A4R5VUV1</accession>
<dbReference type="InterPro" id="IPR029050">
    <property type="entry name" value="Immunoprotect_excell_Ig-like"/>
</dbReference>
<sequence length="242" mass="27242">MDSEKKEDNDQKQSGCGCLGCLIPILILAFLIHSWWDSHSKPETHPVKKIEEHKTYHVHQTAVHKEDKKAEVKLDSTPKPPVKPPKAEKLPSFGDKVKVGNLIYHITSLRLAKTVGHSIKLDQTAKGIYYIVGFTVELDDSSKNTYITNEMFKLEVSNHEYLPDDDATSSVNSEELDIYKHNYMGQLGDSLDFVNNPLVGEIAFDLPANSPVNNVQVKVSGSFDNRDSDYNKTALIQIYQNK</sequence>
<comment type="caution">
    <text evidence="4">The sequence shown here is derived from an EMBL/GenBank/DDBJ whole genome shotgun (WGS) entry which is preliminary data.</text>
</comment>
<feature type="compositionally biased region" description="Basic and acidic residues" evidence="2">
    <location>
        <begin position="63"/>
        <end position="76"/>
    </location>
</feature>
<evidence type="ECO:0000256" key="2">
    <source>
        <dbReference type="SAM" id="MobiDB-lite"/>
    </source>
</evidence>